<protein>
    <submittedName>
        <fullName evidence="1">Uncharacterized protein</fullName>
    </submittedName>
</protein>
<proteinExistence type="predicted"/>
<keyword evidence="2" id="KW-1185">Reference proteome</keyword>
<sequence length="121" mass="14125">MNALFMLQEIETRSVRRGPKQSYNKLESVTTSHMTSVLVYQTHLNTRWRDECKYGKVPEWPALTSRLVSQYHIDALWGARWLGPELMPGQQVSAYRSLRGRGRVYSRPREKREENGAEEGK</sequence>
<comment type="caution">
    <text evidence="1">The sequence shown here is derived from an EMBL/GenBank/DDBJ whole genome shotgun (WGS) entry which is preliminary data.</text>
</comment>
<evidence type="ECO:0000313" key="1">
    <source>
        <dbReference type="EMBL" id="KAK3802338.1"/>
    </source>
</evidence>
<evidence type="ECO:0000313" key="2">
    <source>
        <dbReference type="Proteomes" id="UP001283361"/>
    </source>
</evidence>
<dbReference type="AlphaFoldDB" id="A0AAE1BA46"/>
<reference evidence="1" key="1">
    <citation type="journal article" date="2023" name="G3 (Bethesda)">
        <title>A reference genome for the long-term kleptoplast-retaining sea slug Elysia crispata morphotype clarki.</title>
        <authorList>
            <person name="Eastman K.E."/>
            <person name="Pendleton A.L."/>
            <person name="Shaikh M.A."/>
            <person name="Suttiyut T."/>
            <person name="Ogas R."/>
            <person name="Tomko P."/>
            <person name="Gavelis G."/>
            <person name="Widhalm J.R."/>
            <person name="Wisecaver J.H."/>
        </authorList>
    </citation>
    <scope>NUCLEOTIDE SEQUENCE</scope>
    <source>
        <strain evidence="1">ECLA1</strain>
    </source>
</reference>
<accession>A0AAE1BA46</accession>
<organism evidence="1 2">
    <name type="scientific">Elysia crispata</name>
    <name type="common">lettuce slug</name>
    <dbReference type="NCBI Taxonomy" id="231223"/>
    <lineage>
        <taxon>Eukaryota</taxon>
        <taxon>Metazoa</taxon>
        <taxon>Spiralia</taxon>
        <taxon>Lophotrochozoa</taxon>
        <taxon>Mollusca</taxon>
        <taxon>Gastropoda</taxon>
        <taxon>Heterobranchia</taxon>
        <taxon>Euthyneura</taxon>
        <taxon>Panpulmonata</taxon>
        <taxon>Sacoglossa</taxon>
        <taxon>Placobranchoidea</taxon>
        <taxon>Plakobranchidae</taxon>
        <taxon>Elysia</taxon>
    </lineage>
</organism>
<name>A0AAE1BA46_9GAST</name>
<dbReference type="EMBL" id="JAWDGP010000242">
    <property type="protein sequence ID" value="KAK3802338.1"/>
    <property type="molecule type" value="Genomic_DNA"/>
</dbReference>
<dbReference type="Proteomes" id="UP001283361">
    <property type="component" value="Unassembled WGS sequence"/>
</dbReference>
<gene>
    <name evidence="1" type="ORF">RRG08_021181</name>
</gene>